<reference evidence="1 2" key="1">
    <citation type="submission" date="2017-05" db="EMBL/GenBank/DDBJ databases">
        <authorList>
            <person name="Song R."/>
            <person name="Chenine A.L."/>
            <person name="Ruprecht R.M."/>
        </authorList>
    </citation>
    <scope>NUCLEOTIDE SEQUENCE [LARGE SCALE GENOMIC DNA]</scope>
    <source>
        <strain evidence="1 2">CECT 8663</strain>
    </source>
</reference>
<accession>A0A238KKN7</accession>
<sequence>MIKLREARIMGTFEASEKRCAYLGSLPGAWYDHSLFLQLAGRIKWDGRVADHVDEGTGASFVAPMVRATIARANKHLKKLLFEKSLQKDFLKGTLGKRRRQSNATRWPIGPCGTNFLVSGLHAGHSASVRLVICISRSWTMRTGGSPIGWRGKPLVFCVGTGPKSISGTL</sequence>
<proteinExistence type="predicted"/>
<dbReference type="Proteomes" id="UP000220836">
    <property type="component" value="Unassembled WGS sequence"/>
</dbReference>
<protein>
    <submittedName>
        <fullName evidence="1">Uncharacterized protein</fullName>
    </submittedName>
</protein>
<dbReference type="AlphaFoldDB" id="A0A238KKN7"/>
<name>A0A238KKN7_9RHOB</name>
<evidence type="ECO:0000313" key="2">
    <source>
        <dbReference type="Proteomes" id="UP000220836"/>
    </source>
</evidence>
<evidence type="ECO:0000313" key="1">
    <source>
        <dbReference type="EMBL" id="SMX42682.1"/>
    </source>
</evidence>
<dbReference type="EMBL" id="FXYH01000008">
    <property type="protein sequence ID" value="SMX42682.1"/>
    <property type="molecule type" value="Genomic_DNA"/>
</dbReference>
<gene>
    <name evidence="1" type="ORF">PEV8663_02447</name>
</gene>
<organism evidence="1 2">
    <name type="scientific">Pelagimonas varians</name>
    <dbReference type="NCBI Taxonomy" id="696760"/>
    <lineage>
        <taxon>Bacteria</taxon>
        <taxon>Pseudomonadati</taxon>
        <taxon>Pseudomonadota</taxon>
        <taxon>Alphaproteobacteria</taxon>
        <taxon>Rhodobacterales</taxon>
        <taxon>Roseobacteraceae</taxon>
        <taxon>Pelagimonas</taxon>
    </lineage>
</organism>
<dbReference type="RefSeq" id="WP_370739152.1">
    <property type="nucleotide sequence ID" value="NZ_FXYH01000008.1"/>
</dbReference>
<keyword evidence="2" id="KW-1185">Reference proteome</keyword>